<sequence>MNARRLKYILPVIIIILSIWQADAGIIRISITSRAPAFNGKEFGKVGAYEKLTGKAYGEVDPTLPQNAKITDIQLAPRNARGMVEYSTDIYILKPIDLSKGNHKLFAELPNRGGKPFGAFNKSKGGNDPGASDQPDDAFLMSMGYTIVWCGWDVSAATGNNNICISVPVAVNKDGSAITGLSYEYISVDNDKTQSYKLAYPAANLNKQSATLTCRALLNDTPQPVNDWEFTNENTIRLLPAGTPFKASYIYDFVYIVKNPKVAGLGLAATRDVISFLRHARADASGTANPLAGDVRYTYSFAISQPARYMNDFQTLGFNEDEQGRRVFDGIENWLGGGSGVGINYRFAQPGRTERNRQNHLYPEGIFPFAYPVLTDKLSGKTGGRIAGYTNPANKPKVLEINSANEYWVKAASLLHTDLQGNDLPDPDNVRFYLVSGMQHGSGNGNSKGDAQQLQNPTRPEPLLRALFIALDEWVTKGMPPPASSVPRRANGTAAMAKANPGYQTGAVSKTELGWPDIPGVTYTGLITTRYCLDFGPQFKQGIISQYALGKINAPVYQNFVSRVDADGNEVAGIRLPPVAAPIATLTGWGLRREGFGLNDGAESSGQMIPFRKTKAERLAANDPRLSLEERYGTHAKYVEAVTKVAKDLQAKRLLLPEDVANYILEAEESEVLK</sequence>
<dbReference type="Pfam" id="PF20091">
    <property type="entry name" value="Abhydrolase_10"/>
    <property type="match status" value="1"/>
</dbReference>
<name>A0A7D4Q630_9SPHI</name>
<dbReference type="Proteomes" id="UP000505355">
    <property type="component" value="Chromosome"/>
</dbReference>
<protein>
    <recommendedName>
        <fullName evidence="1">Alpha/beta hydrolase domain-containing protein</fullName>
    </recommendedName>
</protein>
<evidence type="ECO:0000259" key="1">
    <source>
        <dbReference type="Pfam" id="PF20091"/>
    </source>
</evidence>
<dbReference type="InterPro" id="IPR045394">
    <property type="entry name" value="Abhydrolase_dom"/>
</dbReference>
<dbReference type="KEGG" id="mmab:HQ865_03785"/>
<feature type="domain" description="Alpha/beta hydrolase" evidence="1">
    <location>
        <begin position="251"/>
        <end position="663"/>
    </location>
</feature>
<proteinExistence type="predicted"/>
<dbReference type="RefSeq" id="WP_173413609.1">
    <property type="nucleotide sequence ID" value="NZ_CP054139.1"/>
</dbReference>
<evidence type="ECO:0000313" key="2">
    <source>
        <dbReference type="EMBL" id="QKJ28911.1"/>
    </source>
</evidence>
<organism evidence="2 3">
    <name type="scientific">Mucilaginibacter mali</name>
    <dbReference type="NCBI Taxonomy" id="2740462"/>
    <lineage>
        <taxon>Bacteria</taxon>
        <taxon>Pseudomonadati</taxon>
        <taxon>Bacteroidota</taxon>
        <taxon>Sphingobacteriia</taxon>
        <taxon>Sphingobacteriales</taxon>
        <taxon>Sphingobacteriaceae</taxon>
        <taxon>Mucilaginibacter</taxon>
    </lineage>
</organism>
<dbReference type="AlphaFoldDB" id="A0A7D4Q630"/>
<keyword evidence="3" id="KW-1185">Reference proteome</keyword>
<gene>
    <name evidence="2" type="ORF">HQ865_03785</name>
</gene>
<accession>A0A7D4Q630</accession>
<evidence type="ECO:0000313" key="3">
    <source>
        <dbReference type="Proteomes" id="UP000505355"/>
    </source>
</evidence>
<dbReference type="EMBL" id="CP054139">
    <property type="protein sequence ID" value="QKJ28911.1"/>
    <property type="molecule type" value="Genomic_DNA"/>
</dbReference>
<reference evidence="2 3" key="1">
    <citation type="submission" date="2020-05" db="EMBL/GenBank/DDBJ databases">
        <title>Mucilaginibacter mali sp. nov.</title>
        <authorList>
            <person name="Kim H.S."/>
            <person name="Lee K.C."/>
            <person name="Suh M.K."/>
            <person name="Kim J.-S."/>
            <person name="Han K.-I."/>
            <person name="Eom M.K."/>
            <person name="Shin Y.K."/>
            <person name="Lee J.-S."/>
        </authorList>
    </citation>
    <scope>NUCLEOTIDE SEQUENCE [LARGE SCALE GENOMIC DNA]</scope>
    <source>
        <strain evidence="2 3">G2-14</strain>
    </source>
</reference>